<dbReference type="InterPro" id="IPR005312">
    <property type="entry name" value="DUF1759"/>
</dbReference>
<name>A0AAF5RWV5_WUCBA</name>
<dbReference type="WBParaSite" id="mrna-Wban_08353">
    <property type="protein sequence ID" value="mrna-Wban_08353"/>
    <property type="gene ID" value="Wban_08353"/>
</dbReference>
<feature type="transmembrane region" description="Helical" evidence="1">
    <location>
        <begin position="196"/>
        <end position="220"/>
    </location>
</feature>
<keyword evidence="1" id="KW-0472">Membrane</keyword>
<evidence type="ECO:0000313" key="3">
    <source>
        <dbReference type="WBParaSite" id="mrna-Wban_08353"/>
    </source>
</evidence>
<reference evidence="2" key="1">
    <citation type="submission" date="2015-03" db="EMBL/GenBank/DDBJ databases">
        <title>Wuchereria bancrofti Genome Sequencing Papua New Guinea Strain.</title>
        <authorList>
            <person name="Small S.T."/>
            <person name="Serre D."/>
            <person name="Zimmerman P.A."/>
        </authorList>
    </citation>
    <scope>NUCLEOTIDE SEQUENCE [LARGE SCALE GENOMIC DNA]</scope>
    <source>
        <strain evidence="2">pt0022</strain>
    </source>
</reference>
<dbReference type="Proteomes" id="UP000093561">
    <property type="component" value="Unassembled WGS sequence"/>
</dbReference>
<evidence type="ECO:0000256" key="1">
    <source>
        <dbReference type="SAM" id="Phobius"/>
    </source>
</evidence>
<keyword evidence="1" id="KW-1133">Transmembrane helix</keyword>
<keyword evidence="1" id="KW-0812">Transmembrane</keyword>
<protein>
    <submittedName>
        <fullName evidence="3">Uncharacterized protein</fullName>
    </submittedName>
</protein>
<dbReference type="AlphaFoldDB" id="A0AAF5RWV5"/>
<evidence type="ECO:0000313" key="2">
    <source>
        <dbReference type="Proteomes" id="UP000093561"/>
    </source>
</evidence>
<reference evidence="2" key="2">
    <citation type="journal article" date="2016" name="Mol. Ecol.">
        <title>Population genomics of the filarial nematode parasite Wuchereria bancrofti from mosquitoes.</title>
        <authorList>
            <person name="Small S.T."/>
            <person name="Reimer L.J."/>
            <person name="Tisch D.J."/>
            <person name="King C.L."/>
            <person name="Christensen B.M."/>
            <person name="Siba P.M."/>
            <person name="Kazura J.W."/>
            <person name="Serre D."/>
            <person name="Zimmerman P.A."/>
        </authorList>
    </citation>
    <scope>NUCLEOTIDE SEQUENCE</scope>
    <source>
        <strain evidence="2">pt0022</strain>
    </source>
</reference>
<organism evidence="2 3">
    <name type="scientific">Wuchereria bancrofti</name>
    <dbReference type="NCBI Taxonomy" id="6293"/>
    <lineage>
        <taxon>Eukaryota</taxon>
        <taxon>Metazoa</taxon>
        <taxon>Ecdysozoa</taxon>
        <taxon>Nematoda</taxon>
        <taxon>Chromadorea</taxon>
        <taxon>Rhabditida</taxon>
        <taxon>Spirurina</taxon>
        <taxon>Spiruromorpha</taxon>
        <taxon>Filarioidea</taxon>
        <taxon>Onchocercidae</taxon>
        <taxon>Wuchereria</taxon>
    </lineage>
</organism>
<reference evidence="3" key="3">
    <citation type="submission" date="2024-02" db="UniProtKB">
        <authorList>
            <consortium name="WormBaseParasite"/>
        </authorList>
    </citation>
    <scope>IDENTIFICATION</scope>
    <source>
        <strain evidence="3">pt0022</strain>
    </source>
</reference>
<dbReference type="Pfam" id="PF03564">
    <property type="entry name" value="DUF1759"/>
    <property type="match status" value="1"/>
</dbReference>
<sequence>MSESITKGSEIPKLRTRELLTEASKLDLTPPSQTLSREELKQQYEIKSRIVKEKITHLEYYAGLLETANQKWLDIIQNLTIATKRKEEEAKYANMVDDLQGDALLAVRGYDIAPENYDVIIGLLMEKYGKPFIIRKSLYNELNSIRRNDRDWKATIEAMERMLRQLEAIGENLEHLTWIVDKLYQLKEELTSCKNIILLSILIITYPSTFIIILLSILCFDIHQYFLLSSHGDSRQRFVHPQFSLMLQTFFINFQTKRCFLAI</sequence>
<proteinExistence type="predicted"/>
<accession>A0AAF5RWV5</accession>